<dbReference type="EMBL" id="CAJPVJ010000215">
    <property type="protein sequence ID" value="CAG2161727.1"/>
    <property type="molecule type" value="Genomic_DNA"/>
</dbReference>
<dbReference type="InterPro" id="IPR001828">
    <property type="entry name" value="ANF_lig-bd_rcpt"/>
</dbReference>
<evidence type="ECO:0000256" key="4">
    <source>
        <dbReference type="ARBA" id="ARBA00022475"/>
    </source>
</evidence>
<feature type="domain" description="Ionotropic glutamate receptor C-terminal" evidence="21">
    <location>
        <begin position="406"/>
        <end position="734"/>
    </location>
</feature>
<dbReference type="PANTHER" id="PTHR24098:SF0">
    <property type="entry name" value="OUTER SEGMENT 5"/>
    <property type="match status" value="1"/>
</dbReference>
<dbReference type="GO" id="GO:0022824">
    <property type="term" value="F:transmitter-gated monoatomic ion channel activity"/>
    <property type="evidence" value="ECO:0007669"/>
    <property type="project" value="UniProtKB-ARBA"/>
</dbReference>
<keyword evidence="15" id="KW-0966">Cell projection</keyword>
<evidence type="ECO:0008006" key="25">
    <source>
        <dbReference type="Google" id="ProtNLM"/>
    </source>
</evidence>
<evidence type="ECO:0000259" key="22">
    <source>
        <dbReference type="SMART" id="SM00918"/>
    </source>
</evidence>
<dbReference type="GO" id="GO:0007166">
    <property type="term" value="P:cell surface receptor signaling pathway"/>
    <property type="evidence" value="ECO:0007669"/>
    <property type="project" value="UniProtKB-ARBA"/>
</dbReference>
<evidence type="ECO:0000256" key="19">
    <source>
        <dbReference type="PROSITE-ProRule" id="PRU00221"/>
    </source>
</evidence>
<keyword evidence="24" id="KW-1185">Reference proteome</keyword>
<dbReference type="SMART" id="SM00918">
    <property type="entry name" value="Lig_chan-Glu_bd"/>
    <property type="match status" value="1"/>
</dbReference>
<feature type="domain" description="Ionotropic glutamate receptor L-glutamate and glycine-binding" evidence="22">
    <location>
        <begin position="416"/>
        <end position="484"/>
    </location>
</feature>
<keyword evidence="16" id="KW-1071">Ligand-gated ion channel</keyword>
<keyword evidence="4" id="KW-1003">Cell membrane</keyword>
<keyword evidence="5 20" id="KW-0812">Transmembrane</keyword>
<evidence type="ECO:0000256" key="6">
    <source>
        <dbReference type="ARBA" id="ARBA00022729"/>
    </source>
</evidence>
<dbReference type="InterPro" id="IPR036322">
    <property type="entry name" value="WD40_repeat_dom_sf"/>
</dbReference>
<dbReference type="SMART" id="SM00079">
    <property type="entry name" value="PBPe"/>
    <property type="match status" value="1"/>
</dbReference>
<dbReference type="SUPFAM" id="SSF53822">
    <property type="entry name" value="Periplasmic binding protein-like I"/>
    <property type="match status" value="1"/>
</dbReference>
<evidence type="ECO:0000256" key="18">
    <source>
        <dbReference type="ARBA" id="ARBA00034104"/>
    </source>
</evidence>
<dbReference type="Gene3D" id="3.40.50.2300">
    <property type="match status" value="2"/>
</dbReference>
<name>A0A7R9QBR9_9ACAR</name>
<keyword evidence="19" id="KW-0853">WD repeat</keyword>
<dbReference type="InterPro" id="IPR001320">
    <property type="entry name" value="Iontro_rcpt_C"/>
</dbReference>
<feature type="repeat" description="WD" evidence="19">
    <location>
        <begin position="903"/>
        <end position="935"/>
    </location>
</feature>
<dbReference type="PROSITE" id="PS50082">
    <property type="entry name" value="WD_REPEATS_2"/>
    <property type="match status" value="2"/>
</dbReference>
<dbReference type="SUPFAM" id="SSF53850">
    <property type="entry name" value="Periplasmic binding protein-like II"/>
    <property type="match status" value="1"/>
</dbReference>
<dbReference type="OrthoDB" id="408728at2759"/>
<evidence type="ECO:0000313" key="24">
    <source>
        <dbReference type="Proteomes" id="UP000728032"/>
    </source>
</evidence>
<dbReference type="InterPro" id="IPR015943">
    <property type="entry name" value="WD40/YVTN_repeat-like_dom_sf"/>
</dbReference>
<evidence type="ECO:0000256" key="12">
    <source>
        <dbReference type="ARBA" id="ARBA00023170"/>
    </source>
</evidence>
<dbReference type="Pfam" id="PF00400">
    <property type="entry name" value="WD40"/>
    <property type="match status" value="3"/>
</dbReference>
<dbReference type="FunFam" id="3.40.190.10:FF:000087">
    <property type="entry name" value="glutamate receptor 4 isoform X2"/>
    <property type="match status" value="1"/>
</dbReference>
<evidence type="ECO:0000256" key="9">
    <source>
        <dbReference type="ARBA" id="ARBA00023065"/>
    </source>
</evidence>
<evidence type="ECO:0000256" key="14">
    <source>
        <dbReference type="ARBA" id="ARBA00023257"/>
    </source>
</evidence>
<dbReference type="GO" id="GO:0005929">
    <property type="term" value="C:cilium"/>
    <property type="evidence" value="ECO:0007669"/>
    <property type="project" value="UniProtKB-SubCell"/>
</dbReference>
<evidence type="ECO:0000256" key="10">
    <source>
        <dbReference type="ARBA" id="ARBA00023069"/>
    </source>
</evidence>
<dbReference type="Pfam" id="PF23387">
    <property type="entry name" value="TPR_IFT80_172"/>
    <property type="match status" value="1"/>
</dbReference>
<keyword evidence="6" id="KW-0732">Signal</keyword>
<evidence type="ECO:0000256" key="20">
    <source>
        <dbReference type="SAM" id="Phobius"/>
    </source>
</evidence>
<dbReference type="InterPro" id="IPR056456">
    <property type="entry name" value="Beta-prop_IFT80_2nd"/>
</dbReference>
<dbReference type="Gene3D" id="3.40.190.10">
    <property type="entry name" value="Periplasmic binding protein-like II"/>
    <property type="match status" value="3"/>
</dbReference>
<keyword evidence="11 20" id="KW-0472">Membrane</keyword>
<dbReference type="Pfam" id="PF10613">
    <property type="entry name" value="Lig_chan-Glu_bd"/>
    <property type="match status" value="1"/>
</dbReference>
<dbReference type="CDD" id="cd06380">
    <property type="entry name" value="PBP1_iGluR_AMPA"/>
    <property type="match status" value="1"/>
</dbReference>
<keyword evidence="10" id="KW-0969">Cilium</keyword>
<dbReference type="PANTHER" id="PTHR24098">
    <property type="entry name" value="OUTER SEGMENT 5"/>
    <property type="match status" value="1"/>
</dbReference>
<dbReference type="InterPro" id="IPR028082">
    <property type="entry name" value="Peripla_BP_I"/>
</dbReference>
<dbReference type="InterPro" id="IPR001680">
    <property type="entry name" value="WD40_rpt"/>
</dbReference>
<gene>
    <name evidence="23" type="ORF">ONB1V03_LOCUS1331</name>
</gene>
<dbReference type="Gene3D" id="2.130.10.10">
    <property type="entry name" value="YVTN repeat-like/Quinoprotein amine dehydrogenase"/>
    <property type="match status" value="2"/>
</dbReference>
<dbReference type="SUPFAM" id="SSF50978">
    <property type="entry name" value="WD40 repeat-like"/>
    <property type="match status" value="2"/>
</dbReference>
<keyword evidence="9" id="KW-0406">Ion transport</keyword>
<feature type="repeat" description="WD" evidence="19">
    <location>
        <begin position="985"/>
        <end position="1017"/>
    </location>
</feature>
<evidence type="ECO:0000256" key="5">
    <source>
        <dbReference type="ARBA" id="ARBA00022692"/>
    </source>
</evidence>
<evidence type="ECO:0000259" key="21">
    <source>
        <dbReference type="SMART" id="SM00079"/>
    </source>
</evidence>
<dbReference type="GO" id="GO:0030992">
    <property type="term" value="C:intraciliary transport particle B"/>
    <property type="evidence" value="ECO:0007669"/>
    <property type="project" value="TreeGrafter"/>
</dbReference>
<feature type="transmembrane region" description="Helical" evidence="20">
    <location>
        <begin position="570"/>
        <end position="592"/>
    </location>
</feature>
<dbReference type="GO" id="GO:0045211">
    <property type="term" value="C:postsynaptic membrane"/>
    <property type="evidence" value="ECO:0007669"/>
    <property type="project" value="UniProtKB-SubCell"/>
</dbReference>
<keyword evidence="12" id="KW-0675">Receptor</keyword>
<evidence type="ECO:0000256" key="8">
    <source>
        <dbReference type="ARBA" id="ARBA00023018"/>
    </source>
</evidence>
<dbReference type="CDD" id="cd13715">
    <property type="entry name" value="PBP2_iGluR_AMPA"/>
    <property type="match status" value="1"/>
</dbReference>
<dbReference type="Pfam" id="PF00060">
    <property type="entry name" value="Lig_chan"/>
    <property type="match status" value="1"/>
</dbReference>
<dbReference type="EMBL" id="OC915040">
    <property type="protein sequence ID" value="CAD7638304.1"/>
    <property type="molecule type" value="Genomic_DNA"/>
</dbReference>
<dbReference type="Proteomes" id="UP000728032">
    <property type="component" value="Unassembled WGS sequence"/>
</dbReference>
<dbReference type="Gene3D" id="1.25.40.470">
    <property type="match status" value="1"/>
</dbReference>
<evidence type="ECO:0000256" key="7">
    <source>
        <dbReference type="ARBA" id="ARBA00022989"/>
    </source>
</evidence>
<dbReference type="Pfam" id="PF01094">
    <property type="entry name" value="ANF_receptor"/>
    <property type="match status" value="1"/>
</dbReference>
<evidence type="ECO:0000256" key="2">
    <source>
        <dbReference type="ARBA" id="ARBA00008685"/>
    </source>
</evidence>
<proteinExistence type="inferred from homology"/>
<evidence type="ECO:0000313" key="23">
    <source>
        <dbReference type="EMBL" id="CAD7638304.1"/>
    </source>
</evidence>
<dbReference type="GO" id="GO:0060271">
    <property type="term" value="P:cilium assembly"/>
    <property type="evidence" value="ECO:0007669"/>
    <property type="project" value="TreeGrafter"/>
</dbReference>
<keyword evidence="8" id="KW-0770">Synapse</keyword>
<accession>A0A7R9QBR9</accession>
<evidence type="ECO:0000256" key="11">
    <source>
        <dbReference type="ARBA" id="ARBA00023136"/>
    </source>
</evidence>
<dbReference type="SMART" id="SM00320">
    <property type="entry name" value="WD40"/>
    <property type="match status" value="6"/>
</dbReference>
<dbReference type="FunFam" id="2.130.10.10:FF:000463">
    <property type="entry name" value="intraflagellar transport protein 80 homolog"/>
    <property type="match status" value="1"/>
</dbReference>
<dbReference type="FunFam" id="3.40.190.10:FF:000001">
    <property type="entry name" value="Glutamate receptor ionotropic, kainate 2"/>
    <property type="match status" value="1"/>
</dbReference>
<feature type="transmembrane region" description="Helical" evidence="20">
    <location>
        <begin position="751"/>
        <end position="776"/>
    </location>
</feature>
<keyword evidence="7 20" id="KW-1133">Transmembrane helix</keyword>
<evidence type="ECO:0000256" key="3">
    <source>
        <dbReference type="ARBA" id="ARBA00022448"/>
    </source>
</evidence>
<organism evidence="23">
    <name type="scientific">Oppiella nova</name>
    <dbReference type="NCBI Taxonomy" id="334625"/>
    <lineage>
        <taxon>Eukaryota</taxon>
        <taxon>Metazoa</taxon>
        <taxon>Ecdysozoa</taxon>
        <taxon>Arthropoda</taxon>
        <taxon>Chelicerata</taxon>
        <taxon>Arachnida</taxon>
        <taxon>Acari</taxon>
        <taxon>Acariformes</taxon>
        <taxon>Sarcoptiformes</taxon>
        <taxon>Oribatida</taxon>
        <taxon>Brachypylina</taxon>
        <taxon>Oppioidea</taxon>
        <taxon>Oppiidae</taxon>
        <taxon>Oppiella</taxon>
    </lineage>
</organism>
<evidence type="ECO:0000256" key="15">
    <source>
        <dbReference type="ARBA" id="ARBA00023273"/>
    </source>
</evidence>
<keyword evidence="14" id="KW-0628">Postsynaptic cell membrane</keyword>
<reference evidence="23" key="1">
    <citation type="submission" date="2020-11" db="EMBL/GenBank/DDBJ databases">
        <authorList>
            <person name="Tran Van P."/>
        </authorList>
    </citation>
    <scope>NUCLEOTIDE SEQUENCE</scope>
</reference>
<evidence type="ECO:0000256" key="1">
    <source>
        <dbReference type="ARBA" id="ARBA00004138"/>
    </source>
</evidence>
<evidence type="ECO:0000256" key="17">
    <source>
        <dbReference type="ARBA" id="ARBA00023303"/>
    </source>
</evidence>
<comment type="similarity">
    <text evidence="2">Belongs to the glutamate-gated ion channel (TC 1.A.10.1) family.</text>
</comment>
<protein>
    <recommendedName>
        <fullName evidence="25">Ionotropic glutamate receptor</fullName>
    </recommendedName>
</protein>
<dbReference type="InterPro" id="IPR056157">
    <property type="entry name" value="TPR_IFT80_172_dom"/>
</dbReference>
<keyword evidence="3" id="KW-0813">Transport</keyword>
<dbReference type="InterPro" id="IPR019594">
    <property type="entry name" value="Glu/Gly-bd"/>
</dbReference>
<comment type="subcellular location">
    <subcellularLocation>
        <location evidence="1">Cell projection</location>
        <location evidence="1">Cilium</location>
    </subcellularLocation>
    <subcellularLocation>
        <location evidence="18">Postsynaptic cell membrane</location>
        <topology evidence="18">Multi-pass membrane protein</topology>
    </subcellularLocation>
</comment>
<keyword evidence="17" id="KW-0407">Ion channel</keyword>
<evidence type="ECO:0000256" key="16">
    <source>
        <dbReference type="ARBA" id="ARBA00023286"/>
    </source>
</evidence>
<keyword evidence="13" id="KW-0325">Glycoprotein</keyword>
<evidence type="ECO:0000256" key="13">
    <source>
        <dbReference type="ARBA" id="ARBA00023180"/>
    </source>
</evidence>
<dbReference type="PROSITE" id="PS50294">
    <property type="entry name" value="WD_REPEATS_REGION"/>
    <property type="match status" value="2"/>
</dbReference>
<sequence>MPNITQLFFSFTTYFIHSFSAIFTTADEDIQTAFKYAIHLHNNDTSSRFKVEAVVDVVDSDDPFKVSRALCLQLSRGVFTLVSPIIGHAYETLVSYSNMFQMPFVHLGLSRTSDVRHANYGISMRPTYLPAIVDVIKFYEWKTIIYIYQNDDGLMKLQHIFSIVNDNYTLEIRAVKRITDAKDAHIFLQSLELSDSQSRKYVILDCDSETAKNIIIDHIMDVYWNNQVLEFGAINITGFRILQTNTYEFRQFSRSWKGLDAQRWPGAGTDYFSADTALMFDSTKVFLDAYNRLLKEKSNMFRNNFRRGEFFNNGSKGIDCQKLPISFWEHGNKIAKFIRKTDIGGLTGNISFSEMGFRKNFSIDIVEMTVNNEMSKIAQWTEDEGMELVPGKYRRVFQESNIENKTYIVTSILEEPYLMEKVPEPGVVLTGNDRYEGYCKDLADSIAKNVNFNYELRLVNDSKYGGLDSKSPSGWNGMVGELIRKESDIAIAPLTITSARERVIDFTKPFMSLGISIMIKKPVKKNPGIFSFMNPLSQEIWFRDFLLTSGDTKTLFADLKSVSGRIVGSVWWFFTLIIISSYTANLAAFLTVERMVTPINSADDLSKQTEVEYGVLRYSSTMEFFRKSKITVYSRMWEFMSAKPNVFVDSYKEGIKRVRESKGKYAFLIESTQNDYINERQPCDTMKVGRNLDAKGYGLATPLGSPLRVELNLAVLNLIESGDLTKLENKWWYDRSECKTKDLKESSQSELTLSNVAGCFYILIGGLVMAMAMALIEFCWKSRKEALQSKITIYEAMKANVRLSITGSPAYSVYLERAHFVSCVGWTSPEEVISCGDDHQLLVWNVSSHESTKLSDLPKELFPTDLHCYAKSSKQKVSDQMVLGASDGKYHFISRNGKIEKTVEAHTGAVLAVRWSNDGSALASAGEDGLVKVWSRSGMLRSTLSSSPVPTYCISWSPKNDQILYTFDKNLIIKPLTPNSKPIEWKAHEGVILKVDWNPNNDLIISGAEDRRYKVWDSLGRVLFMSATHEFPITSLSWAPEGTLFAIGSYNTLKLCDKYGWSYSLDKPHIQSIFGLSWSTDSTQISGACANGNVIFAHVIEKRVEWKSFEVNVLGRKNIHVKNVTSGVEDDLEFRDYVIKISFEFNHLIVITTNQCFIYKANNWTIAHHLDLKETNVSLILQCDKHFMLIDSTNVGLYSYEGRLLLNIKWIGMRIESLNSETISLSGDTIAVRDANDMKAIHFIDTTNGKIMNEGVNALKHKLDITCVALNYCGPISERMCAFSDKNADIYLSLVRPAQTTVFKTIKLVSMVKCFIWNNDSNILATIRENNRLSVWIYPTVAFVDSDLLSMVVIEKDGTDITDKSPQIINFLNNRLSIRRSDGSLISSSINPFVNLLHSYASQQQWTEGLKLCQFLRDNYDVRALWAAFAGMALHARQLDTAEMAYAAVNRVDKVLYIQKIQKLKDKEAKSAEIALICGNIREAENILIQSGFILRAIALNLELFRWERALELAHKYEKNNKFMELVQAFRHRYLERVGKKETIQSYRQLSNETEFSEWNVYQERLDTAYEHRVVTQSKSTSKK</sequence>
<dbReference type="Pfam" id="PF23335">
    <property type="entry name" value="Beta-prop_IFT80_2nd"/>
    <property type="match status" value="1"/>
</dbReference>